<dbReference type="AlphaFoldDB" id="A0A9N9A4T1"/>
<evidence type="ECO:0000256" key="2">
    <source>
        <dbReference type="ARBA" id="ARBA00008434"/>
    </source>
</evidence>
<evidence type="ECO:0000313" key="11">
    <source>
        <dbReference type="Proteomes" id="UP000789706"/>
    </source>
</evidence>
<reference evidence="10" key="1">
    <citation type="submission" date="2021-06" db="EMBL/GenBank/DDBJ databases">
        <authorList>
            <person name="Kallberg Y."/>
            <person name="Tangrot J."/>
            <person name="Rosling A."/>
        </authorList>
    </citation>
    <scope>NUCLEOTIDE SEQUENCE</scope>
    <source>
        <strain evidence="10">AZ414A</strain>
    </source>
</reference>
<evidence type="ECO:0000256" key="1">
    <source>
        <dbReference type="ARBA" id="ARBA00003343"/>
    </source>
</evidence>
<dbReference type="CDD" id="cd00353">
    <property type="entry name" value="Ribosomal_S15p_S13e"/>
    <property type="match status" value="1"/>
</dbReference>
<dbReference type="Gene3D" id="1.10.287.10">
    <property type="entry name" value="S15/NS1, RNA-binding"/>
    <property type="match status" value="1"/>
</dbReference>
<dbReference type="Gene3D" id="3.20.170.30">
    <property type="match status" value="1"/>
</dbReference>
<dbReference type="InterPro" id="IPR000589">
    <property type="entry name" value="Ribosomal_uS15"/>
</dbReference>
<proteinExistence type="inferred from homology"/>
<dbReference type="PANTHER" id="PTHR12684">
    <property type="entry name" value="PUTATIVE PHOSPHOTRANSFERASE"/>
    <property type="match status" value="1"/>
</dbReference>
<comment type="similarity">
    <text evidence="2">Belongs to the universal ribosomal protein uS15 family.</text>
</comment>
<dbReference type="GO" id="GO:0006412">
    <property type="term" value="P:translation"/>
    <property type="evidence" value="ECO:0007669"/>
    <property type="project" value="InterPro"/>
</dbReference>
<dbReference type="SUPFAM" id="SSF56399">
    <property type="entry name" value="ADP-ribosylation"/>
    <property type="match status" value="1"/>
</dbReference>
<sequence>MSSKPGKRRKDRNDSSQVKLSKLLSNILRHSAKERGLEIGDDGFVKLNELLKLQQFKGKSVEDIRSVVDNNDKQRFSLKIENSELYIRANQGHSIEVKDLELEKITDYEQIPTVVHGTYLRKWEIIEKEGLRKMNRNHIHCSIGQFGDPNVTSGVRANCDLFIYINAKKATEDGIEFYRSSNGVILTSGINGCLKPEYFLKVVNKNERTFHSTFPTLKRIPREIKKKNLAKKLAKLEEEKENKPNPITGVPTEFTRSLLRPSDVYKTATDLTLPQYNNYFIDGSDAEIVFKKLPEKMCENSESNETRDKRLENESEKVKILKSMVSLHNANSRSIMKHNIKKAVEEFARFPNDTGTAIWTVRILNLHEHLQKNHKDKHNYRNLRTLVHKRQGILKYLKRESLERYYNCLKKLGLDNKIIEGEIVI</sequence>
<keyword evidence="6" id="KW-0689">Ribosomal protein</keyword>
<evidence type="ECO:0000256" key="7">
    <source>
        <dbReference type="ARBA" id="ARBA00023027"/>
    </source>
</evidence>
<comment type="function">
    <text evidence="1">Catalyzes the last step of tRNA splicing, the transfer of the splice junction 2'-phosphate from ligated tRNA to NAD to produce ADP-ribose 1''-2'' cyclic phosphate.</text>
</comment>
<comment type="catalytic activity">
    <reaction evidence="9">
        <text>2'-phospho-[ligated tRNA] + NAD(+) = mature tRNA + ADP-alpha-D-ribose 1'',2''-cyclic phosphate + nicotinamide</text>
        <dbReference type="Rhea" id="RHEA:23324"/>
        <dbReference type="Rhea" id="RHEA-COMP:11106"/>
        <dbReference type="Rhea" id="RHEA-COMP:11107"/>
        <dbReference type="ChEBI" id="CHEBI:17154"/>
        <dbReference type="ChEBI" id="CHEBI:57540"/>
        <dbReference type="ChEBI" id="CHEBI:76596"/>
        <dbReference type="ChEBI" id="CHEBI:82883"/>
        <dbReference type="ChEBI" id="CHEBI:85027"/>
        <dbReference type="EC" id="2.7.1.160"/>
    </reaction>
</comment>
<dbReference type="GO" id="GO:0000215">
    <property type="term" value="F:tRNA 2'-phosphotransferase activity"/>
    <property type="evidence" value="ECO:0007669"/>
    <property type="project" value="UniProtKB-EC"/>
</dbReference>
<dbReference type="EMBL" id="CAJVPK010000487">
    <property type="protein sequence ID" value="CAG8516749.1"/>
    <property type="molecule type" value="Genomic_DNA"/>
</dbReference>
<dbReference type="InterPro" id="IPR009068">
    <property type="entry name" value="uS15_NS1_RNA-bd_sf"/>
</dbReference>
<keyword evidence="5" id="KW-0808">Transferase</keyword>
<dbReference type="Proteomes" id="UP000789706">
    <property type="component" value="Unassembled WGS sequence"/>
</dbReference>
<evidence type="ECO:0000256" key="5">
    <source>
        <dbReference type="ARBA" id="ARBA00022679"/>
    </source>
</evidence>
<dbReference type="PANTHER" id="PTHR12684:SF2">
    <property type="entry name" value="TRNA 2'-PHOSPHOTRANSFERASE 1"/>
    <property type="match status" value="1"/>
</dbReference>
<dbReference type="GO" id="GO:1990904">
    <property type="term" value="C:ribonucleoprotein complex"/>
    <property type="evidence" value="ECO:0007669"/>
    <property type="project" value="UniProtKB-KW"/>
</dbReference>
<dbReference type="SMART" id="SM01387">
    <property type="entry name" value="Ribosomal_S15"/>
    <property type="match status" value="1"/>
</dbReference>
<accession>A0A9N9A4T1</accession>
<dbReference type="GO" id="GO:0005840">
    <property type="term" value="C:ribosome"/>
    <property type="evidence" value="ECO:0007669"/>
    <property type="project" value="UniProtKB-KW"/>
</dbReference>
<keyword evidence="11" id="KW-1185">Reference proteome</keyword>
<dbReference type="SUPFAM" id="SSF47060">
    <property type="entry name" value="S15/NS1 RNA-binding domain"/>
    <property type="match status" value="1"/>
</dbReference>
<evidence type="ECO:0000256" key="9">
    <source>
        <dbReference type="ARBA" id="ARBA00047949"/>
    </source>
</evidence>
<keyword evidence="8" id="KW-0687">Ribonucleoprotein</keyword>
<evidence type="ECO:0000256" key="6">
    <source>
        <dbReference type="ARBA" id="ARBA00022980"/>
    </source>
</evidence>
<gene>
    <name evidence="10" type="ORF">DEBURN_LOCUS5456</name>
</gene>
<organism evidence="10 11">
    <name type="scientific">Diversispora eburnea</name>
    <dbReference type="NCBI Taxonomy" id="1213867"/>
    <lineage>
        <taxon>Eukaryota</taxon>
        <taxon>Fungi</taxon>
        <taxon>Fungi incertae sedis</taxon>
        <taxon>Mucoromycota</taxon>
        <taxon>Glomeromycotina</taxon>
        <taxon>Glomeromycetes</taxon>
        <taxon>Diversisporales</taxon>
        <taxon>Diversisporaceae</taxon>
        <taxon>Diversispora</taxon>
    </lineage>
</organism>
<dbReference type="EC" id="2.7.1.160" evidence="4"/>
<comment type="caution">
    <text evidence="10">The sequence shown here is derived from an EMBL/GenBank/DDBJ whole genome shotgun (WGS) entry which is preliminary data.</text>
</comment>
<dbReference type="InterPro" id="IPR042081">
    <property type="entry name" value="RNA_2'-PTrans_C"/>
</dbReference>
<evidence type="ECO:0000313" key="10">
    <source>
        <dbReference type="EMBL" id="CAG8516749.1"/>
    </source>
</evidence>
<dbReference type="PROSITE" id="PS00362">
    <property type="entry name" value="RIBOSOMAL_S15"/>
    <property type="match status" value="1"/>
</dbReference>
<dbReference type="InterPro" id="IPR002745">
    <property type="entry name" value="Ptrans_KptA/Tpt1"/>
</dbReference>
<dbReference type="GO" id="GO:0006388">
    <property type="term" value="P:tRNA splicing, via endonucleolytic cleavage and ligation"/>
    <property type="evidence" value="ECO:0007669"/>
    <property type="project" value="TreeGrafter"/>
</dbReference>
<evidence type="ECO:0000256" key="3">
    <source>
        <dbReference type="ARBA" id="ARBA00009836"/>
    </source>
</evidence>
<dbReference type="OrthoDB" id="419694at2759"/>
<dbReference type="Pfam" id="PF01885">
    <property type="entry name" value="PTS_2-RNA"/>
    <property type="match status" value="1"/>
</dbReference>
<keyword evidence="7" id="KW-0520">NAD</keyword>
<comment type="similarity">
    <text evidence="3">Belongs to the KptA/TPT1 family.</text>
</comment>
<dbReference type="GO" id="GO:0003735">
    <property type="term" value="F:structural constituent of ribosome"/>
    <property type="evidence" value="ECO:0007669"/>
    <property type="project" value="InterPro"/>
</dbReference>
<name>A0A9N9A4T1_9GLOM</name>
<dbReference type="Gene3D" id="1.10.10.970">
    <property type="entry name" value="RNA 2'-phosphotransferase, Tpt1/KptA family, N-terminal domain"/>
    <property type="match status" value="1"/>
</dbReference>
<dbReference type="InterPro" id="IPR042080">
    <property type="entry name" value="RNA_2'-PTrans_N"/>
</dbReference>
<evidence type="ECO:0000256" key="8">
    <source>
        <dbReference type="ARBA" id="ARBA00023274"/>
    </source>
</evidence>
<evidence type="ECO:0000256" key="4">
    <source>
        <dbReference type="ARBA" id="ARBA00012007"/>
    </source>
</evidence>
<protein>
    <recommendedName>
        <fullName evidence="4">2'-phosphotransferase</fullName>
        <ecNumber evidence="4">2.7.1.160</ecNumber>
    </recommendedName>
</protein>
<dbReference type="Pfam" id="PF00312">
    <property type="entry name" value="Ribosomal_S15"/>
    <property type="match status" value="1"/>
</dbReference>